<feature type="compositionally biased region" description="Gly residues" evidence="1">
    <location>
        <begin position="478"/>
        <end position="489"/>
    </location>
</feature>
<comment type="caution">
    <text evidence="2">The sequence shown here is derived from an EMBL/GenBank/DDBJ whole genome shotgun (WGS) entry which is preliminary data.</text>
</comment>
<feature type="region of interest" description="Disordered" evidence="1">
    <location>
        <begin position="563"/>
        <end position="586"/>
    </location>
</feature>
<feature type="region of interest" description="Disordered" evidence="1">
    <location>
        <begin position="64"/>
        <end position="98"/>
    </location>
</feature>
<dbReference type="Proteomes" id="UP001322138">
    <property type="component" value="Unassembled WGS sequence"/>
</dbReference>
<dbReference type="EMBL" id="JAFFGZ010000007">
    <property type="protein sequence ID" value="KAK4641842.1"/>
    <property type="molecule type" value="Genomic_DNA"/>
</dbReference>
<organism evidence="2 3">
    <name type="scientific">Podospora bellae-mahoneyi</name>
    <dbReference type="NCBI Taxonomy" id="2093777"/>
    <lineage>
        <taxon>Eukaryota</taxon>
        <taxon>Fungi</taxon>
        <taxon>Dikarya</taxon>
        <taxon>Ascomycota</taxon>
        <taxon>Pezizomycotina</taxon>
        <taxon>Sordariomycetes</taxon>
        <taxon>Sordariomycetidae</taxon>
        <taxon>Sordariales</taxon>
        <taxon>Podosporaceae</taxon>
        <taxon>Podospora</taxon>
    </lineage>
</organism>
<feature type="compositionally biased region" description="Gly residues" evidence="1">
    <location>
        <begin position="499"/>
        <end position="508"/>
    </location>
</feature>
<protein>
    <recommendedName>
        <fullName evidence="4">Glycosyltransferase Family 31</fullName>
    </recommendedName>
</protein>
<dbReference type="Pfam" id="PF04646">
    <property type="entry name" value="DUF604"/>
    <property type="match status" value="1"/>
</dbReference>
<dbReference type="InterPro" id="IPR006740">
    <property type="entry name" value="DUF604"/>
</dbReference>
<dbReference type="Gene3D" id="3.90.550.50">
    <property type="match status" value="1"/>
</dbReference>
<dbReference type="PANTHER" id="PTHR10811">
    <property type="entry name" value="FRINGE-RELATED"/>
    <property type="match status" value="1"/>
</dbReference>
<evidence type="ECO:0000256" key="1">
    <source>
        <dbReference type="SAM" id="MobiDB-lite"/>
    </source>
</evidence>
<name>A0ABR0FGI6_9PEZI</name>
<evidence type="ECO:0000313" key="2">
    <source>
        <dbReference type="EMBL" id="KAK4641842.1"/>
    </source>
</evidence>
<feature type="compositionally biased region" description="Basic and acidic residues" evidence="1">
    <location>
        <begin position="466"/>
        <end position="477"/>
    </location>
</feature>
<proteinExistence type="predicted"/>
<evidence type="ECO:0000313" key="3">
    <source>
        <dbReference type="Proteomes" id="UP001322138"/>
    </source>
</evidence>
<reference evidence="2 3" key="1">
    <citation type="journal article" date="2023" name="bioRxiv">
        <title>High-quality genome assemblies of four members of thePodospora anserinaspecies complex.</title>
        <authorList>
            <person name="Ament-Velasquez S.L."/>
            <person name="Vogan A.A."/>
            <person name="Wallerman O."/>
            <person name="Hartmann F."/>
            <person name="Gautier V."/>
            <person name="Silar P."/>
            <person name="Giraud T."/>
            <person name="Johannesson H."/>
        </authorList>
    </citation>
    <scope>NUCLEOTIDE SEQUENCE [LARGE SCALE GENOMIC DNA]</scope>
    <source>
        <strain evidence="2 3">CBS 112042</strain>
    </source>
</reference>
<feature type="region of interest" description="Disordered" evidence="1">
    <location>
        <begin position="417"/>
        <end position="546"/>
    </location>
</feature>
<dbReference type="GeneID" id="87899146"/>
<accession>A0ABR0FGI6</accession>
<dbReference type="RefSeq" id="XP_062730818.1">
    <property type="nucleotide sequence ID" value="XM_062879664.1"/>
</dbReference>
<keyword evidence="3" id="KW-1185">Reference proteome</keyword>
<sequence>MMMVTPRCFSRATLVLLSVVLSILLFTALRVHNGIPPTVSITAAQSMVENLAGEWFHLDRQHSDKVSPFTPQTDNAAEEPKPPELPVEGKSSRNLARPPELEYLRQEKFGLTDTILYTQQCIKPVYDKTVDRNLVSNITTPFTSDKSTIGLTLSDKNLSLPPCTPISLPVSKPYPKTPHPELIFGVASTYERLSSESTLSAFAHWLSHSKSRLILTITDYHSLPSPSASSSSLLKLYHSRSILVSALPPPQPPAHTKNYTTPQLHFLLLSTLLSFSTPQTTFLSLIDDDTFFPSLHRLTVALGRYDPSVPLYLGARSESKSANRQYGEMAFGGAGLFVSVPLARQLVPYFERCAVEYGGRDRGGDGLLRDCVYGFTEVRLTEVRGLWQGDLRGDVSGFFEGGRVGRRGGERWGGGEGKYLDPWHNPGIPLRDHKRVKREKRGGGAAGGRGTRRYLDPWKNPGIPPRDPDQLRREERGGGAAGGRGTGRWRGGEKRENRGGGAAGGRGTGKWDHPTIPPSDVQHLPREERGGGAAGGRGTGKWDHPSLPSHIWIPLTGFLDRAANPSNSHPKHLPTPDLLRPRDNPPSPPLLSLHHYKTWFHAPIPQMSAITSLCGDCFLQRFKTGCNTTTTTSSSSSTVGLWVNGYSYTEFPPGSFPDLQKVEATWQYASSGDYDEAYGPLRPRLGEGQKKQWLLVDAYWTGEGKRKKQFRQLYIYRAPRGEDKKPVDEVLEVVWDV</sequence>
<evidence type="ECO:0008006" key="4">
    <source>
        <dbReference type="Google" id="ProtNLM"/>
    </source>
</evidence>
<gene>
    <name evidence="2" type="ORF">QC761_504355</name>
</gene>